<proteinExistence type="predicted"/>
<feature type="region of interest" description="Disordered" evidence="1">
    <location>
        <begin position="1"/>
        <end position="22"/>
    </location>
</feature>
<comment type="caution">
    <text evidence="2">The sequence shown here is derived from an EMBL/GenBank/DDBJ whole genome shotgun (WGS) entry which is preliminary data.</text>
</comment>
<gene>
    <name evidence="2" type="ORF">EER74_11900</name>
</gene>
<sequence>MNLNSTTEETNLPGGELNGVGLTGHTYTGAPCGAPAQPTIEVWPNARHKKDANASYVAGMIFGRPIPVPEFAGTQICYGWR</sequence>
<accession>A0A657I006</accession>
<evidence type="ECO:0000313" key="2">
    <source>
        <dbReference type="EMBL" id="MMC65649.1"/>
    </source>
</evidence>
<dbReference type="AlphaFoldDB" id="A0A657I006"/>
<feature type="compositionally biased region" description="Polar residues" evidence="1">
    <location>
        <begin position="1"/>
        <end position="10"/>
    </location>
</feature>
<protein>
    <submittedName>
        <fullName evidence="2">Uncharacterized protein</fullName>
    </submittedName>
</protein>
<evidence type="ECO:0000256" key="1">
    <source>
        <dbReference type="SAM" id="MobiDB-lite"/>
    </source>
</evidence>
<organism evidence="2">
    <name type="scientific">Salmonella enterica subsp. enterica serovar Crewe</name>
    <dbReference type="NCBI Taxonomy" id="2572727"/>
    <lineage>
        <taxon>Bacteria</taxon>
        <taxon>Pseudomonadati</taxon>
        <taxon>Pseudomonadota</taxon>
        <taxon>Gammaproteobacteria</taxon>
        <taxon>Enterobacterales</taxon>
        <taxon>Enterobacteriaceae</taxon>
        <taxon>Salmonella</taxon>
    </lineage>
</organism>
<name>A0A657I006_SALET</name>
<reference evidence="2" key="1">
    <citation type="submission" date="2018-11" db="EMBL/GenBank/DDBJ databases">
        <authorList>
            <person name="Ashton P.M."/>
            <person name="Dallman T."/>
            <person name="Nair S."/>
            <person name="De Pinna E."/>
            <person name="Peters T."/>
            <person name="Grant K."/>
        </authorList>
    </citation>
    <scope>NUCLEOTIDE SEQUENCE [LARGE SCALE GENOMIC DNA]</scope>
    <source>
        <strain evidence="2">627327</strain>
    </source>
</reference>
<dbReference type="Proteomes" id="UP000839528">
    <property type="component" value="Unassembled WGS sequence"/>
</dbReference>
<dbReference type="EMBL" id="RVOT01000010">
    <property type="protein sequence ID" value="MMC65649.1"/>
    <property type="molecule type" value="Genomic_DNA"/>
</dbReference>